<organism evidence="3 4">
    <name type="scientific">Ameiurus melas</name>
    <name type="common">Black bullhead</name>
    <name type="synonym">Silurus melas</name>
    <dbReference type="NCBI Taxonomy" id="219545"/>
    <lineage>
        <taxon>Eukaryota</taxon>
        <taxon>Metazoa</taxon>
        <taxon>Chordata</taxon>
        <taxon>Craniata</taxon>
        <taxon>Vertebrata</taxon>
        <taxon>Euteleostomi</taxon>
        <taxon>Actinopterygii</taxon>
        <taxon>Neopterygii</taxon>
        <taxon>Teleostei</taxon>
        <taxon>Ostariophysi</taxon>
        <taxon>Siluriformes</taxon>
        <taxon>Ictaluridae</taxon>
        <taxon>Ameiurus</taxon>
    </lineage>
</organism>
<feature type="region of interest" description="Disordered" evidence="1">
    <location>
        <begin position="347"/>
        <end position="403"/>
    </location>
</feature>
<feature type="compositionally biased region" description="Polar residues" evidence="1">
    <location>
        <begin position="246"/>
        <end position="261"/>
    </location>
</feature>
<reference evidence="3 4" key="1">
    <citation type="submission" date="2020-02" db="EMBL/GenBank/DDBJ databases">
        <title>A chromosome-scale genome assembly of the black bullhead catfish (Ameiurus melas).</title>
        <authorList>
            <person name="Wen M."/>
            <person name="Zham M."/>
            <person name="Cabau C."/>
            <person name="Klopp C."/>
            <person name="Donnadieu C."/>
            <person name="Roques C."/>
            <person name="Bouchez O."/>
            <person name="Lampietro C."/>
            <person name="Jouanno E."/>
            <person name="Herpin A."/>
            <person name="Louis A."/>
            <person name="Berthelot C."/>
            <person name="Parey E."/>
            <person name="Roest-Crollius H."/>
            <person name="Braasch I."/>
            <person name="Postlethwait J."/>
            <person name="Robinson-Rechavi M."/>
            <person name="Echchiki A."/>
            <person name="Begum T."/>
            <person name="Montfort J."/>
            <person name="Schartl M."/>
            <person name="Bobe J."/>
            <person name="Guiguen Y."/>
        </authorList>
    </citation>
    <scope>NUCLEOTIDE SEQUENCE [LARGE SCALE GENOMIC DNA]</scope>
    <source>
        <strain evidence="3">M_S1</strain>
        <tissue evidence="3">Blood</tissue>
    </source>
</reference>
<evidence type="ECO:0000313" key="3">
    <source>
        <dbReference type="EMBL" id="KAF4078562.1"/>
    </source>
</evidence>
<dbReference type="PANTHER" id="PTHR46299">
    <property type="entry name" value="VON WILLEBRAND FACTOR A DOMAIN-CONTAINING PROTEIN 5B2-RELATED"/>
    <property type="match status" value="1"/>
</dbReference>
<name>A0A7J6A6T5_AMEME</name>
<feature type="region of interest" description="Disordered" evidence="1">
    <location>
        <begin position="548"/>
        <end position="604"/>
    </location>
</feature>
<dbReference type="PROSITE" id="PS50234">
    <property type="entry name" value="VWFA"/>
    <property type="match status" value="1"/>
</dbReference>
<feature type="compositionally biased region" description="Polar residues" evidence="1">
    <location>
        <begin position="270"/>
        <end position="280"/>
    </location>
</feature>
<feature type="domain" description="VWFA" evidence="2">
    <location>
        <begin position="1"/>
        <end position="157"/>
    </location>
</feature>
<evidence type="ECO:0000256" key="1">
    <source>
        <dbReference type="SAM" id="MobiDB-lite"/>
    </source>
</evidence>
<sequence>MVVILKSLFPACLFNIIGFGSTFKPLFATSQSYDEESLGTACEYIKKIQADMGGTNILAPLNWILRQPVWRGHPRLLFVLTNGAVSNTSKVIELVRSHSRSIRCYTFGIGPGVCRRLIQGLASVSRGAADFLAEGERLQPKMIKCLKKAMAPVLSDISIEWLYPETKEVLLSPVGTTYLFPGDRLIGYSVVCDTTRYHSNPKSDKRRRYSMMHSNESASSVFYHSQEEEPGKSGSDGHSAVRDISGTGTFDAYQSTMSESNPGMVEQDGIGTNMSSSPRRRAYSTNQIEDYNPLKKAFTPSDPSSVVGKNPLRRAKVQELIGQTSPDNGAKWKMNYQPQLASLCAISSKGHGRPLPDEPHGGTEAEETQVNPSAQAATRGPNWENGSKSSTDSPSLGSTGEADGYTHQLCEAETPQDPHAPDFKHVNKSKGDCKAVVSGLLCGKPVKWEVSFDIEPYLKGREREEKVHEDLWNETFHHLAARSIIQDFEQMADKECEIEHGSSRRYQLYALQTSKACNILSKYTAFVPIDLDSNEYLPISIEYRYAGEERKGSSHSSQRSGSRKSRGYSVGLSQTQSGCLAEGEDQTTPTFEDRASPCSTPSSAGWERFSFTEASQRSPTVTSDHSQRSVESLFSARLSLTRTRLLTKAARGFMCRAQSKADSVGESDNDNKDYIPLVSLQLSCGAFVLDAALCEAINVPMDKLKWTSPFTSHRLSLPHLSYSSSRRTDSLEVQHSSSPPPKDSDLSESEDTASRSPRTESSSSGFGEASLSPSYSHPDSGRGADLGNVETPVSPGGAQRVAQEPEGMVWATAVALAWLENNSASHFIEWEMIAAKASLWLDAQVVPEGRELASVKAAANQLFIILRHWDENLQLNMLCYNPNSM</sequence>
<dbReference type="SUPFAM" id="SSF53300">
    <property type="entry name" value="vWA-like"/>
    <property type="match status" value="1"/>
</dbReference>
<feature type="region of interest" description="Disordered" evidence="1">
    <location>
        <begin position="217"/>
        <end position="280"/>
    </location>
</feature>
<feature type="compositionally biased region" description="Basic and acidic residues" evidence="1">
    <location>
        <begin position="354"/>
        <end position="363"/>
    </location>
</feature>
<dbReference type="AlphaFoldDB" id="A0A7J6A6T5"/>
<dbReference type="InterPro" id="IPR036465">
    <property type="entry name" value="vWFA_dom_sf"/>
</dbReference>
<dbReference type="EMBL" id="JAAGNN010000017">
    <property type="protein sequence ID" value="KAF4078562.1"/>
    <property type="molecule type" value="Genomic_DNA"/>
</dbReference>
<comment type="caution">
    <text evidence="3">The sequence shown here is derived from an EMBL/GenBank/DDBJ whole genome shotgun (WGS) entry which is preliminary data.</text>
</comment>
<evidence type="ECO:0000313" key="4">
    <source>
        <dbReference type="Proteomes" id="UP000593565"/>
    </source>
</evidence>
<feature type="compositionally biased region" description="Low complexity" evidence="1">
    <location>
        <begin position="754"/>
        <end position="774"/>
    </location>
</feature>
<keyword evidence="4" id="KW-1185">Reference proteome</keyword>
<protein>
    <recommendedName>
        <fullName evidence="2">VWFA domain-containing protein</fullName>
    </recommendedName>
</protein>
<gene>
    <name evidence="3" type="ORF">AMELA_G00200420</name>
</gene>
<feature type="region of interest" description="Disordered" evidence="1">
    <location>
        <begin position="726"/>
        <end position="804"/>
    </location>
</feature>
<dbReference type="InterPro" id="IPR002035">
    <property type="entry name" value="VWF_A"/>
</dbReference>
<accession>A0A7J6A6T5</accession>
<feature type="compositionally biased region" description="Polar residues" evidence="1">
    <location>
        <begin position="384"/>
        <end position="398"/>
    </location>
</feature>
<dbReference type="PANTHER" id="PTHR46299:SF1">
    <property type="entry name" value="VON WILLEBRAND FACTOR A DOMAIN-CONTAINING PROTEIN 5B1"/>
    <property type="match status" value="1"/>
</dbReference>
<dbReference type="Pfam" id="PF13768">
    <property type="entry name" value="VWA_3"/>
    <property type="match status" value="1"/>
</dbReference>
<dbReference type="Proteomes" id="UP000593565">
    <property type="component" value="Unassembled WGS sequence"/>
</dbReference>
<proteinExistence type="predicted"/>
<dbReference type="InterPro" id="IPR052627">
    <property type="entry name" value="VWA_domain-containing"/>
</dbReference>
<evidence type="ECO:0000259" key="2">
    <source>
        <dbReference type="PROSITE" id="PS50234"/>
    </source>
</evidence>
<dbReference type="Gene3D" id="3.40.50.410">
    <property type="entry name" value="von Willebrand factor, type A domain"/>
    <property type="match status" value="1"/>
</dbReference>